<feature type="transmembrane region" description="Helical" evidence="1">
    <location>
        <begin position="20"/>
        <end position="39"/>
    </location>
</feature>
<evidence type="ECO:0000256" key="1">
    <source>
        <dbReference type="SAM" id="Phobius"/>
    </source>
</evidence>
<gene>
    <name evidence="2" type="ORF">CVT24_005364</name>
</gene>
<organism evidence="2 3">
    <name type="scientific">Panaeolus cyanescens</name>
    <dbReference type="NCBI Taxonomy" id="181874"/>
    <lineage>
        <taxon>Eukaryota</taxon>
        <taxon>Fungi</taxon>
        <taxon>Dikarya</taxon>
        <taxon>Basidiomycota</taxon>
        <taxon>Agaricomycotina</taxon>
        <taxon>Agaricomycetes</taxon>
        <taxon>Agaricomycetidae</taxon>
        <taxon>Agaricales</taxon>
        <taxon>Agaricineae</taxon>
        <taxon>Galeropsidaceae</taxon>
        <taxon>Panaeolus</taxon>
    </lineage>
</organism>
<proteinExistence type="predicted"/>
<sequence length="383" mass="42675">MSDTHLSNCANYADTNPDIAGVGVRVSFYLQTFLLVLLVDRSWESAPITLWTFIATSFGVVIAAVVQRREISLFQALHLSYLVWLANFAIFISLASYSRQREAQKASYKDFKVKYGAMIQTLFSMGLTIYIWQVSLGHGHAASPNLMHLRCVSRAVAPTFGNQSECSPFIKYVLFAIEVPALRAGRYIGLIFASLLTTLYILISCYDIWSSYKRHKPSLASSHILNEPNEPPPPEAIGTHFISNSPDIASQAVPPRFNAITAVTVETSVLTASSNHARHIHRRPRRRHWTGELDPMLVGIVIWQILIFTYFIVSSELFLKRNPTTSNGATQWGYGQILALIVVMPSALSVIDALGRYGFKRVSKRSDVVENATIAMGARHEPV</sequence>
<keyword evidence="3" id="KW-1185">Reference proteome</keyword>
<feature type="transmembrane region" description="Helical" evidence="1">
    <location>
        <begin position="48"/>
        <end position="67"/>
    </location>
</feature>
<accession>A0A409Y9D7</accession>
<feature type="transmembrane region" description="Helical" evidence="1">
    <location>
        <begin position="187"/>
        <end position="209"/>
    </location>
</feature>
<dbReference type="STRING" id="181874.A0A409Y9D7"/>
<feature type="transmembrane region" description="Helical" evidence="1">
    <location>
        <begin position="333"/>
        <end position="355"/>
    </location>
</feature>
<dbReference type="InParanoid" id="A0A409Y9D7"/>
<name>A0A409Y9D7_9AGAR</name>
<dbReference type="OrthoDB" id="5427664at2759"/>
<feature type="transmembrane region" description="Helical" evidence="1">
    <location>
        <begin position="73"/>
        <end position="94"/>
    </location>
</feature>
<reference evidence="2 3" key="1">
    <citation type="journal article" date="2018" name="Evol. Lett.">
        <title>Horizontal gene cluster transfer increased hallucinogenic mushroom diversity.</title>
        <authorList>
            <person name="Reynolds H.T."/>
            <person name="Vijayakumar V."/>
            <person name="Gluck-Thaler E."/>
            <person name="Korotkin H.B."/>
            <person name="Matheny P.B."/>
            <person name="Slot J.C."/>
        </authorList>
    </citation>
    <scope>NUCLEOTIDE SEQUENCE [LARGE SCALE GENOMIC DNA]</scope>
    <source>
        <strain evidence="2 3">2629</strain>
    </source>
</reference>
<feature type="transmembrane region" description="Helical" evidence="1">
    <location>
        <begin position="293"/>
        <end position="313"/>
    </location>
</feature>
<feature type="transmembrane region" description="Helical" evidence="1">
    <location>
        <begin position="115"/>
        <end position="133"/>
    </location>
</feature>
<keyword evidence="1" id="KW-0812">Transmembrane</keyword>
<dbReference type="EMBL" id="NHTK01001354">
    <property type="protein sequence ID" value="PPQ99577.1"/>
    <property type="molecule type" value="Genomic_DNA"/>
</dbReference>
<dbReference type="Proteomes" id="UP000284842">
    <property type="component" value="Unassembled WGS sequence"/>
</dbReference>
<comment type="caution">
    <text evidence="2">The sequence shown here is derived from an EMBL/GenBank/DDBJ whole genome shotgun (WGS) entry which is preliminary data.</text>
</comment>
<keyword evidence="1" id="KW-1133">Transmembrane helix</keyword>
<protein>
    <submittedName>
        <fullName evidence="2">Uncharacterized protein</fullName>
    </submittedName>
</protein>
<evidence type="ECO:0000313" key="2">
    <source>
        <dbReference type="EMBL" id="PPQ99577.1"/>
    </source>
</evidence>
<keyword evidence="1" id="KW-0472">Membrane</keyword>
<dbReference type="AlphaFoldDB" id="A0A409Y9D7"/>
<evidence type="ECO:0000313" key="3">
    <source>
        <dbReference type="Proteomes" id="UP000284842"/>
    </source>
</evidence>